<evidence type="ECO:0000313" key="2">
    <source>
        <dbReference type="Proteomes" id="UP000663843"/>
    </source>
</evidence>
<gene>
    <name evidence="1" type="ORF">RDB_LOCUS23266</name>
</gene>
<comment type="caution">
    <text evidence="1">The sequence shown here is derived from an EMBL/GenBank/DDBJ whole genome shotgun (WGS) entry which is preliminary data.</text>
</comment>
<protein>
    <submittedName>
        <fullName evidence="1">Uncharacterized protein</fullName>
    </submittedName>
</protein>
<reference evidence="1" key="1">
    <citation type="submission" date="2021-01" db="EMBL/GenBank/DDBJ databases">
        <authorList>
            <person name="Kaushik A."/>
        </authorList>
    </citation>
    <scope>NUCLEOTIDE SEQUENCE</scope>
    <source>
        <strain evidence="1">AG2-2IIIB</strain>
    </source>
</reference>
<dbReference type="AlphaFoldDB" id="A0A8H3A287"/>
<dbReference type="Proteomes" id="UP000663843">
    <property type="component" value="Unassembled WGS sequence"/>
</dbReference>
<proteinExistence type="predicted"/>
<evidence type="ECO:0000313" key="1">
    <source>
        <dbReference type="EMBL" id="CAE6378979.1"/>
    </source>
</evidence>
<organism evidence="1 2">
    <name type="scientific">Rhizoctonia solani</name>
    <dbReference type="NCBI Taxonomy" id="456999"/>
    <lineage>
        <taxon>Eukaryota</taxon>
        <taxon>Fungi</taxon>
        <taxon>Dikarya</taxon>
        <taxon>Basidiomycota</taxon>
        <taxon>Agaricomycotina</taxon>
        <taxon>Agaricomycetes</taxon>
        <taxon>Cantharellales</taxon>
        <taxon>Ceratobasidiaceae</taxon>
        <taxon>Rhizoctonia</taxon>
    </lineage>
</organism>
<dbReference type="EMBL" id="CAJMWT010001103">
    <property type="protein sequence ID" value="CAE6378979.1"/>
    <property type="molecule type" value="Genomic_DNA"/>
</dbReference>
<accession>A0A8H3A287</accession>
<name>A0A8H3A287_9AGAM</name>
<sequence>GKIARGGDQIPQDVPLILNPVELGGGMVQRAFGVKRTAHERWPWVKIWGSYSHHSGALRALRRDHLAESSTWATSLKGRAYFVCGYWITGRSFAQLFRTYGNCFGFVLVLQLA</sequence>
<feature type="non-terminal residue" evidence="1">
    <location>
        <position position="1"/>
    </location>
</feature>